<dbReference type="EMBL" id="LACI01001969">
    <property type="protein sequence ID" value="KJU83270.1"/>
    <property type="molecule type" value="Genomic_DNA"/>
</dbReference>
<organism evidence="1 2">
    <name type="scientific">Candidatus Magnetobacterium bavaricum</name>
    <dbReference type="NCBI Taxonomy" id="29290"/>
    <lineage>
        <taxon>Bacteria</taxon>
        <taxon>Pseudomonadati</taxon>
        <taxon>Nitrospirota</taxon>
        <taxon>Thermodesulfovibrionia</taxon>
        <taxon>Thermodesulfovibrionales</taxon>
        <taxon>Candidatus Magnetobacteriaceae</taxon>
        <taxon>Candidatus Magnetobacterium</taxon>
    </lineage>
</organism>
<gene>
    <name evidence="1" type="ORF">MBAV_004526</name>
</gene>
<protein>
    <submittedName>
        <fullName evidence="1">Uncharacterized protein</fullName>
    </submittedName>
</protein>
<name>A0A0F3GMX6_9BACT</name>
<evidence type="ECO:0000313" key="1">
    <source>
        <dbReference type="EMBL" id="KJU83270.1"/>
    </source>
</evidence>
<dbReference type="Proteomes" id="UP000033423">
    <property type="component" value="Unassembled WGS sequence"/>
</dbReference>
<reference evidence="1 2" key="1">
    <citation type="submission" date="2015-02" db="EMBL/GenBank/DDBJ databases">
        <title>Single-cell genomics of uncultivated deep-branching MTB reveals a conserved set of magnetosome genes.</title>
        <authorList>
            <person name="Kolinko S."/>
            <person name="Richter M."/>
            <person name="Glockner F.O."/>
            <person name="Brachmann A."/>
            <person name="Schuler D."/>
        </authorList>
    </citation>
    <scope>NUCLEOTIDE SEQUENCE [LARGE SCALE GENOMIC DNA]</scope>
    <source>
        <strain evidence="1">TM-1</strain>
    </source>
</reference>
<sequence>MEEAMDTTKVSKHLKVDPILLERAKKILDTKTDSETVEKALGYIIDEGQIREAIKAMKGIGGIEKVYD</sequence>
<proteinExistence type="predicted"/>
<accession>A0A0F3GMX6</accession>
<comment type="caution">
    <text evidence="1">The sequence shown here is derived from an EMBL/GenBank/DDBJ whole genome shotgun (WGS) entry which is preliminary data.</text>
</comment>
<evidence type="ECO:0000313" key="2">
    <source>
        <dbReference type="Proteomes" id="UP000033423"/>
    </source>
</evidence>
<dbReference type="AlphaFoldDB" id="A0A0F3GMX6"/>
<keyword evidence="2" id="KW-1185">Reference proteome</keyword>